<dbReference type="InterPro" id="IPR011004">
    <property type="entry name" value="Trimer_LpxA-like_sf"/>
</dbReference>
<evidence type="ECO:0000256" key="8">
    <source>
        <dbReference type="ARBA" id="ARBA00023315"/>
    </source>
</evidence>
<keyword evidence="6" id="KW-0548">Nucleotidyltransferase</keyword>
<evidence type="ECO:0000256" key="6">
    <source>
        <dbReference type="ARBA" id="ARBA00022695"/>
    </source>
</evidence>
<reference evidence="13" key="1">
    <citation type="journal article" date="2020" name="mSystems">
        <title>Genome- and Community-Level Interaction Insights into Carbon Utilization and Element Cycling Functions of Hydrothermarchaeota in Hydrothermal Sediment.</title>
        <authorList>
            <person name="Zhou Z."/>
            <person name="Liu Y."/>
            <person name="Xu W."/>
            <person name="Pan J."/>
            <person name="Luo Z.H."/>
            <person name="Li M."/>
        </authorList>
    </citation>
    <scope>NUCLEOTIDE SEQUENCE [LARGE SCALE GENOMIC DNA]</scope>
    <source>
        <strain evidence="13">SpSt-658</strain>
    </source>
</reference>
<comment type="similarity">
    <text evidence="4">In the N-terminal section; belongs to the N-acetylglucosamine-1-phosphate uridyltransferase family.</text>
</comment>
<dbReference type="InterPro" id="IPR005835">
    <property type="entry name" value="NTP_transferase_dom"/>
</dbReference>
<comment type="caution">
    <text evidence="13">The sequence shown here is derived from an EMBL/GenBank/DDBJ whole genome shotgun (WGS) entry which is preliminary data.</text>
</comment>
<dbReference type="SUPFAM" id="SSF53448">
    <property type="entry name" value="Nucleotide-diphospho-sugar transferases"/>
    <property type="match status" value="1"/>
</dbReference>
<dbReference type="Pfam" id="PF00483">
    <property type="entry name" value="NTP_transferase"/>
    <property type="match status" value="1"/>
</dbReference>
<evidence type="ECO:0000256" key="9">
    <source>
        <dbReference type="ARBA" id="ARBA00048247"/>
    </source>
</evidence>
<dbReference type="Pfam" id="PF00132">
    <property type="entry name" value="Hexapep"/>
    <property type="match status" value="1"/>
</dbReference>
<dbReference type="SUPFAM" id="SSF51161">
    <property type="entry name" value="Trimeric LpxA-like enzymes"/>
    <property type="match status" value="1"/>
</dbReference>
<dbReference type="Gene3D" id="3.90.550.10">
    <property type="entry name" value="Spore Coat Polysaccharide Biosynthesis Protein SpsA, Chain A"/>
    <property type="match status" value="1"/>
</dbReference>
<dbReference type="UniPathway" id="UPA00113">
    <property type="reaction ID" value="UER00532"/>
</dbReference>
<comment type="similarity">
    <text evidence="3">In the C-terminal section; belongs to the transferase hexapeptide repeat family.</text>
</comment>
<dbReference type="InterPro" id="IPR029044">
    <property type="entry name" value="Nucleotide-diphossugar_trans"/>
</dbReference>
<dbReference type="AlphaFoldDB" id="A0A7C4D0F2"/>
<evidence type="ECO:0000256" key="7">
    <source>
        <dbReference type="ARBA" id="ARBA00023268"/>
    </source>
</evidence>
<comment type="catalytic activity">
    <reaction evidence="10">
        <text>N-acetyl-alpha-D-glucosamine 1-phosphate + UTP + H(+) = UDP-N-acetyl-alpha-D-glucosamine + diphosphate</text>
        <dbReference type="Rhea" id="RHEA:13509"/>
        <dbReference type="ChEBI" id="CHEBI:15378"/>
        <dbReference type="ChEBI" id="CHEBI:33019"/>
        <dbReference type="ChEBI" id="CHEBI:46398"/>
        <dbReference type="ChEBI" id="CHEBI:57705"/>
        <dbReference type="ChEBI" id="CHEBI:57776"/>
        <dbReference type="EC" id="2.7.7.23"/>
    </reaction>
</comment>
<dbReference type="GO" id="GO:0019134">
    <property type="term" value="F:glucosamine-1-phosphate N-acetyltransferase activity"/>
    <property type="evidence" value="ECO:0007669"/>
    <property type="project" value="UniProtKB-EC"/>
</dbReference>
<feature type="domain" description="Nucleotidyl transferase" evidence="11">
    <location>
        <begin position="6"/>
        <end position="234"/>
    </location>
</feature>
<dbReference type="GO" id="GO:0006048">
    <property type="term" value="P:UDP-N-acetylglucosamine biosynthetic process"/>
    <property type="evidence" value="ECO:0007669"/>
    <property type="project" value="UniProtKB-UniPathway"/>
</dbReference>
<dbReference type="CDD" id="cd05636">
    <property type="entry name" value="LbH_G1P_TT_C_like"/>
    <property type="match status" value="1"/>
</dbReference>
<dbReference type="CDD" id="cd04181">
    <property type="entry name" value="NTP_transferase"/>
    <property type="match status" value="1"/>
</dbReference>
<comment type="pathway">
    <text evidence="2">Nucleotide-sugar biosynthesis; UDP-N-acetyl-alpha-D-glucosamine biosynthesis; UDP-N-acetyl-alpha-D-glucosamine from N-acetyl-alpha-D-glucosamine 1-phosphate: step 1/1.</text>
</comment>
<dbReference type="InterPro" id="IPR056729">
    <property type="entry name" value="GMPPB_C"/>
</dbReference>
<name>A0A7C4D0F2_9CREN</name>
<evidence type="ECO:0000259" key="11">
    <source>
        <dbReference type="Pfam" id="PF00483"/>
    </source>
</evidence>
<dbReference type="PANTHER" id="PTHR43584">
    <property type="entry name" value="NUCLEOTIDYL TRANSFERASE"/>
    <property type="match status" value="1"/>
</dbReference>
<dbReference type="PANTHER" id="PTHR43584:SF8">
    <property type="entry name" value="N-ACETYLMURAMATE ALPHA-1-PHOSPHATE URIDYLYLTRANSFERASE"/>
    <property type="match status" value="1"/>
</dbReference>
<protein>
    <submittedName>
        <fullName evidence="13">Nucleotidyl transferase</fullName>
    </submittedName>
</protein>
<evidence type="ECO:0000256" key="10">
    <source>
        <dbReference type="ARBA" id="ARBA00048493"/>
    </source>
</evidence>
<keyword evidence="7" id="KW-0511">Multifunctional enzyme</keyword>
<dbReference type="InterPro" id="IPR001451">
    <property type="entry name" value="Hexapep"/>
</dbReference>
<dbReference type="Gene3D" id="2.160.10.10">
    <property type="entry name" value="Hexapeptide repeat proteins"/>
    <property type="match status" value="1"/>
</dbReference>
<sequence length="419" mass="46472">MKVLIGIVLAAGKGKRLHPLTETRSKVLLPILGQPIIYRHIDLMKKLGVEKVVVVVSHFREKVIEVVKDIANDIGVDVDFVDQKEELGTGDAVKVVLRKYEDDAVISYGDTYIQPTKILPSLIDVVKRRDNYIVGVEVDNVSRYGKLVVDGDRVLSVIEKPSEGGRGLINAGIYVIKSSVLKLVEEIALSPRREYELTDLIYIANKKGYTFRFIKIENEWWQDIGYPWDLLKSIKLELSSIKSRVIKGEIEHGVTIKGAIVIDEGAIVKGSTYIEGPVYIGRDAVIGPNSYLRPYTSIERESHIGFSVEVKESILLEKTHAAHLTYIGDSVIGENTNLGAGTIIANLRFDEKTVKVSVDGIRIDTGRRKMGAIIGGYVKTGINVSIMPGVKIGSYSIIYPGVTVYRDVPPNTTVDRDWI</sequence>
<dbReference type="InterPro" id="IPR023915">
    <property type="entry name" value="Bifunctiontional_GlmU_arc-type"/>
</dbReference>
<proteinExistence type="inferred from homology"/>
<feature type="domain" description="Mannose-1-phosphate guanyltransferase C-terminal" evidence="12">
    <location>
        <begin position="274"/>
        <end position="356"/>
    </location>
</feature>
<gene>
    <name evidence="13" type="ORF">ENU31_01840</name>
</gene>
<evidence type="ECO:0000256" key="4">
    <source>
        <dbReference type="ARBA" id="ARBA00007947"/>
    </source>
</evidence>
<comment type="catalytic activity">
    <reaction evidence="9">
        <text>alpha-D-glucosamine 1-phosphate + acetyl-CoA = N-acetyl-alpha-D-glucosamine 1-phosphate + CoA + H(+)</text>
        <dbReference type="Rhea" id="RHEA:13725"/>
        <dbReference type="ChEBI" id="CHEBI:15378"/>
        <dbReference type="ChEBI" id="CHEBI:57287"/>
        <dbReference type="ChEBI" id="CHEBI:57288"/>
        <dbReference type="ChEBI" id="CHEBI:57776"/>
        <dbReference type="ChEBI" id="CHEBI:58516"/>
        <dbReference type="EC" id="2.3.1.157"/>
    </reaction>
</comment>
<dbReference type="NCBIfam" id="TIGR03992">
    <property type="entry name" value="Arch_glmU"/>
    <property type="match status" value="1"/>
</dbReference>
<evidence type="ECO:0000256" key="2">
    <source>
        <dbReference type="ARBA" id="ARBA00005208"/>
    </source>
</evidence>
<evidence type="ECO:0000259" key="12">
    <source>
        <dbReference type="Pfam" id="PF25087"/>
    </source>
</evidence>
<accession>A0A7C4D0F2</accession>
<comment type="pathway">
    <text evidence="1">Nucleotide-sugar biosynthesis; UDP-N-acetyl-alpha-D-glucosamine biosynthesis; N-acetyl-alpha-D-glucosamine 1-phosphate from alpha-D-glucosamine 6-phosphate (route II): step 2/2.</text>
</comment>
<dbReference type="EMBL" id="DTCA01000061">
    <property type="protein sequence ID" value="HGM07140.1"/>
    <property type="molecule type" value="Genomic_DNA"/>
</dbReference>
<dbReference type="GO" id="GO:0003977">
    <property type="term" value="F:UDP-N-acetylglucosamine diphosphorylase activity"/>
    <property type="evidence" value="ECO:0007669"/>
    <property type="project" value="UniProtKB-EC"/>
</dbReference>
<dbReference type="InterPro" id="IPR050065">
    <property type="entry name" value="GlmU-like"/>
</dbReference>
<dbReference type="Pfam" id="PF25087">
    <property type="entry name" value="GMPPB_C"/>
    <property type="match status" value="1"/>
</dbReference>
<evidence type="ECO:0000256" key="1">
    <source>
        <dbReference type="ARBA" id="ARBA00005166"/>
    </source>
</evidence>
<keyword evidence="8" id="KW-0012">Acyltransferase</keyword>
<evidence type="ECO:0000256" key="3">
    <source>
        <dbReference type="ARBA" id="ARBA00007707"/>
    </source>
</evidence>
<evidence type="ECO:0000313" key="13">
    <source>
        <dbReference type="EMBL" id="HGM07140.1"/>
    </source>
</evidence>
<evidence type="ECO:0000256" key="5">
    <source>
        <dbReference type="ARBA" id="ARBA00022679"/>
    </source>
</evidence>
<organism evidence="13">
    <name type="scientific">Ignisphaera aggregans</name>
    <dbReference type="NCBI Taxonomy" id="334771"/>
    <lineage>
        <taxon>Archaea</taxon>
        <taxon>Thermoproteota</taxon>
        <taxon>Thermoprotei</taxon>
        <taxon>Desulfurococcales</taxon>
        <taxon>Desulfurococcaceae</taxon>
        <taxon>Ignisphaera</taxon>
    </lineage>
</organism>
<keyword evidence="5 13" id="KW-0808">Transferase</keyword>